<dbReference type="EMBL" id="JAAAID010000062">
    <property type="protein sequence ID" value="KAG0023314.1"/>
    <property type="molecule type" value="Genomic_DNA"/>
</dbReference>
<keyword evidence="2" id="KW-0539">Nucleus</keyword>
<feature type="signal peptide" evidence="4">
    <location>
        <begin position="1"/>
        <end position="20"/>
    </location>
</feature>
<evidence type="ECO:0000256" key="2">
    <source>
        <dbReference type="PROSITE-ProRule" id="PRU00267"/>
    </source>
</evidence>
<dbReference type="GO" id="GO:0005634">
    <property type="term" value="C:nucleus"/>
    <property type="evidence" value="ECO:0007669"/>
    <property type="project" value="UniProtKB-UniRule"/>
</dbReference>
<evidence type="ECO:0000256" key="1">
    <source>
        <dbReference type="ARBA" id="ARBA00023125"/>
    </source>
</evidence>
<evidence type="ECO:0000256" key="4">
    <source>
        <dbReference type="SAM" id="SignalP"/>
    </source>
</evidence>
<feature type="DNA-binding region" description="HMG box" evidence="2">
    <location>
        <begin position="198"/>
        <end position="264"/>
    </location>
</feature>
<dbReference type="PANTHER" id="PTHR48112">
    <property type="entry name" value="HIGH MOBILITY GROUP PROTEIN DSP1"/>
    <property type="match status" value="1"/>
</dbReference>
<organism evidence="6 7">
    <name type="scientific">Entomortierella chlamydospora</name>
    <dbReference type="NCBI Taxonomy" id="101097"/>
    <lineage>
        <taxon>Eukaryota</taxon>
        <taxon>Fungi</taxon>
        <taxon>Fungi incertae sedis</taxon>
        <taxon>Mucoromycota</taxon>
        <taxon>Mortierellomycotina</taxon>
        <taxon>Mortierellomycetes</taxon>
        <taxon>Mortierellales</taxon>
        <taxon>Mortierellaceae</taxon>
        <taxon>Entomortierella</taxon>
    </lineage>
</organism>
<dbReference type="Proteomes" id="UP000703661">
    <property type="component" value="Unassembled WGS sequence"/>
</dbReference>
<evidence type="ECO:0000313" key="6">
    <source>
        <dbReference type="EMBL" id="KAG0023314.1"/>
    </source>
</evidence>
<dbReference type="GO" id="GO:0003677">
    <property type="term" value="F:DNA binding"/>
    <property type="evidence" value="ECO:0007669"/>
    <property type="project" value="UniProtKB-UniRule"/>
</dbReference>
<dbReference type="PANTHER" id="PTHR48112:SF22">
    <property type="entry name" value="MITOCHONDRIAL TRANSCRIPTION FACTOR A, ISOFORM B"/>
    <property type="match status" value="1"/>
</dbReference>
<dbReference type="InterPro" id="IPR050342">
    <property type="entry name" value="HMGB"/>
</dbReference>
<feature type="domain" description="HMG box" evidence="5">
    <location>
        <begin position="95"/>
        <end position="163"/>
    </location>
</feature>
<sequence length="268" mass="29550">MLSLSAFRSLSLLSLAPTQAIRHMAVKAAASSAAPKAKGSSKKTESTKSTKTATKTKAKAKTTKKAEKTKTAKPKAKKAESKPKPKPKVKPIDLPKRPGTAWSLFFVEHLDKVKASGKDVVPVAETANASAIWKQLSDEQKKKYDDKYKANLAEFKKQMEQRLQELSPAEFKLENSRRQALRAAGKKSLPSLKDPNAPKRPLSSFFLFAREMRESGKYSSLPLKDQAKTFAEAWGKASESEKADYTKRAQDALTAYKAEKAAYEASKQ</sequence>
<dbReference type="SMART" id="SM00398">
    <property type="entry name" value="HMG"/>
    <property type="match status" value="2"/>
</dbReference>
<dbReference type="Pfam" id="PF00505">
    <property type="entry name" value="HMG_box"/>
    <property type="match status" value="2"/>
</dbReference>
<dbReference type="PROSITE" id="PS50118">
    <property type="entry name" value="HMG_BOX_2"/>
    <property type="match status" value="2"/>
</dbReference>
<feature type="compositionally biased region" description="Basic residues" evidence="3">
    <location>
        <begin position="54"/>
        <end position="63"/>
    </location>
</feature>
<feature type="region of interest" description="Disordered" evidence="3">
    <location>
        <begin position="26"/>
        <end position="95"/>
    </location>
</feature>
<proteinExistence type="predicted"/>
<keyword evidence="4" id="KW-0732">Signal</keyword>
<dbReference type="InterPro" id="IPR009071">
    <property type="entry name" value="HMG_box_dom"/>
</dbReference>
<gene>
    <name evidence="6" type="primary">EXP1_2</name>
    <name evidence="6" type="ORF">BGZ80_009808</name>
</gene>
<feature type="compositionally biased region" description="Low complexity" evidence="3">
    <location>
        <begin position="26"/>
        <end position="38"/>
    </location>
</feature>
<protein>
    <submittedName>
        <fullName evidence="6">Exp1-like protein</fullName>
    </submittedName>
</protein>
<comment type="caution">
    <text evidence="6">The sequence shown here is derived from an EMBL/GenBank/DDBJ whole genome shotgun (WGS) entry which is preliminary data.</text>
</comment>
<keyword evidence="1 2" id="KW-0238">DNA-binding</keyword>
<evidence type="ECO:0000259" key="5">
    <source>
        <dbReference type="PROSITE" id="PS50118"/>
    </source>
</evidence>
<feature type="DNA-binding region" description="HMG box" evidence="2">
    <location>
        <begin position="95"/>
        <end position="163"/>
    </location>
</feature>
<name>A0A9P6T424_9FUNG</name>
<feature type="region of interest" description="Disordered" evidence="3">
    <location>
        <begin position="177"/>
        <end position="199"/>
    </location>
</feature>
<evidence type="ECO:0000256" key="3">
    <source>
        <dbReference type="SAM" id="MobiDB-lite"/>
    </source>
</evidence>
<keyword evidence="7" id="KW-1185">Reference proteome</keyword>
<dbReference type="SUPFAM" id="SSF47095">
    <property type="entry name" value="HMG-box"/>
    <property type="match status" value="2"/>
</dbReference>
<dbReference type="InterPro" id="IPR036910">
    <property type="entry name" value="HMG_box_dom_sf"/>
</dbReference>
<reference evidence="6" key="1">
    <citation type="journal article" date="2020" name="Fungal Divers.">
        <title>Resolving the Mortierellaceae phylogeny through synthesis of multi-gene phylogenetics and phylogenomics.</title>
        <authorList>
            <person name="Vandepol N."/>
            <person name="Liber J."/>
            <person name="Desiro A."/>
            <person name="Na H."/>
            <person name="Kennedy M."/>
            <person name="Barry K."/>
            <person name="Grigoriev I.V."/>
            <person name="Miller A.N."/>
            <person name="O'Donnell K."/>
            <person name="Stajich J.E."/>
            <person name="Bonito G."/>
        </authorList>
    </citation>
    <scope>NUCLEOTIDE SEQUENCE</scope>
    <source>
        <strain evidence="6">NRRL 2769</strain>
    </source>
</reference>
<feature type="chain" id="PRO_5040259134" evidence="4">
    <location>
        <begin position="21"/>
        <end position="268"/>
    </location>
</feature>
<dbReference type="Gene3D" id="1.10.30.10">
    <property type="entry name" value="High mobility group box domain"/>
    <property type="match status" value="2"/>
</dbReference>
<accession>A0A9P6T424</accession>
<evidence type="ECO:0000313" key="7">
    <source>
        <dbReference type="Proteomes" id="UP000703661"/>
    </source>
</evidence>
<feature type="domain" description="HMG box" evidence="5">
    <location>
        <begin position="198"/>
        <end position="264"/>
    </location>
</feature>
<dbReference type="AlphaFoldDB" id="A0A9P6T424"/>